<feature type="transmembrane region" description="Helical" evidence="1">
    <location>
        <begin position="204"/>
        <end position="225"/>
    </location>
</feature>
<feature type="transmembrane region" description="Helical" evidence="1">
    <location>
        <begin position="37"/>
        <end position="58"/>
    </location>
</feature>
<evidence type="ECO:0000313" key="2">
    <source>
        <dbReference type="EMBL" id="WEL39395.1"/>
    </source>
</evidence>
<feature type="transmembrane region" description="Helical" evidence="1">
    <location>
        <begin position="111"/>
        <end position="132"/>
    </location>
</feature>
<keyword evidence="3" id="KW-1185">Reference proteome</keyword>
<dbReference type="EMBL" id="CP119070">
    <property type="protein sequence ID" value="WEL39395.1"/>
    <property type="molecule type" value="Genomic_DNA"/>
</dbReference>
<name>A0ABY8CKF5_ENCHE</name>
<feature type="transmembrane region" description="Helical" evidence="1">
    <location>
        <begin position="173"/>
        <end position="192"/>
    </location>
</feature>
<evidence type="ECO:0000256" key="1">
    <source>
        <dbReference type="SAM" id="Phobius"/>
    </source>
</evidence>
<evidence type="ECO:0008006" key="4">
    <source>
        <dbReference type="Google" id="ProtNLM"/>
    </source>
</evidence>
<sequence length="250" mass="27197">MESGDNYLPSGDVLDAIILIGAVLAETQFNKMESTGMAFHLFSLLSVIFFISRVLILVVEANSSEKYDAFSAIAFGSSAVFSIVAIIQAIRSTINMKSTGGALFYSKEGERLVLGGYAATIAVVFLILQMLNMAKDKDNIKRRYCINGCLITVVTTAYVYLQEETSQEDLVSVVIYLSLFVAAILLVSNVFGKQSPDLKNKAGLCYFLILYSGCLITTVFGINVMGDKAKLIEKLANMFVVVEKVIGLAK</sequence>
<keyword evidence="1" id="KW-0472">Membrane</keyword>
<organism evidence="2 3">
    <name type="scientific">Encephalitozoon hellem</name>
    <name type="common">Microsporidian parasite</name>
    <dbReference type="NCBI Taxonomy" id="27973"/>
    <lineage>
        <taxon>Eukaryota</taxon>
        <taxon>Fungi</taxon>
        <taxon>Fungi incertae sedis</taxon>
        <taxon>Microsporidia</taxon>
        <taxon>Unikaryonidae</taxon>
        <taxon>Encephalitozoon</taxon>
    </lineage>
</organism>
<protein>
    <recommendedName>
        <fullName evidence="4">Chitin synthase export chaperone</fullName>
    </recommendedName>
</protein>
<feature type="transmembrane region" description="Helical" evidence="1">
    <location>
        <begin position="144"/>
        <end position="161"/>
    </location>
</feature>
<accession>A0ABY8CKF5</accession>
<reference evidence="2 3" key="1">
    <citation type="submission" date="2023-02" db="EMBL/GenBank/DDBJ databases">
        <title>Encephalitozoon hellem ATCC 50451 complete genome.</title>
        <authorList>
            <person name="Mascarenhas dos Santos A.C."/>
            <person name="Julian A.T."/>
            <person name="Pombert J.-F."/>
        </authorList>
    </citation>
    <scope>NUCLEOTIDE SEQUENCE [LARGE SCALE GENOMIC DNA]</scope>
    <source>
        <strain evidence="2 3">ATCC 50451</strain>
    </source>
</reference>
<gene>
    <name evidence="2" type="ORF">PFJ87_09g00220</name>
</gene>
<evidence type="ECO:0000313" key="3">
    <source>
        <dbReference type="Proteomes" id="UP001217963"/>
    </source>
</evidence>
<proteinExistence type="predicted"/>
<dbReference type="Proteomes" id="UP001217963">
    <property type="component" value="Chromosome IX"/>
</dbReference>
<keyword evidence="1" id="KW-0812">Transmembrane</keyword>
<feature type="transmembrane region" description="Helical" evidence="1">
    <location>
        <begin position="70"/>
        <end position="91"/>
    </location>
</feature>
<keyword evidence="1" id="KW-1133">Transmembrane helix</keyword>